<gene>
    <name evidence="2" type="ORF">ACGFYS_21525</name>
</gene>
<evidence type="ECO:0000313" key="2">
    <source>
        <dbReference type="EMBL" id="MFG3191510.1"/>
    </source>
</evidence>
<dbReference type="RefSeq" id="WP_189852854.1">
    <property type="nucleotide sequence ID" value="NZ_BMVV01000030.1"/>
</dbReference>
<protein>
    <submittedName>
        <fullName evidence="2">Uncharacterized protein</fullName>
    </submittedName>
</protein>
<proteinExistence type="predicted"/>
<organism evidence="2 3">
    <name type="scientific">Streptomyces omiyaensis</name>
    <dbReference type="NCBI Taxonomy" id="68247"/>
    <lineage>
        <taxon>Bacteria</taxon>
        <taxon>Bacillati</taxon>
        <taxon>Actinomycetota</taxon>
        <taxon>Actinomycetes</taxon>
        <taxon>Kitasatosporales</taxon>
        <taxon>Streptomycetaceae</taxon>
        <taxon>Streptomyces</taxon>
    </lineage>
</organism>
<comment type="caution">
    <text evidence="2">The sequence shown here is derived from an EMBL/GenBank/DDBJ whole genome shotgun (WGS) entry which is preliminary data.</text>
</comment>
<evidence type="ECO:0000256" key="1">
    <source>
        <dbReference type="SAM" id="MobiDB-lite"/>
    </source>
</evidence>
<keyword evidence="3" id="KW-1185">Reference proteome</keyword>
<name>A0ABW7BYN1_9ACTN</name>
<evidence type="ECO:0000313" key="3">
    <source>
        <dbReference type="Proteomes" id="UP001604282"/>
    </source>
</evidence>
<accession>A0ABW7BYN1</accession>
<reference evidence="2 3" key="1">
    <citation type="submission" date="2024-10" db="EMBL/GenBank/DDBJ databases">
        <title>The Natural Products Discovery Center: Release of the First 8490 Sequenced Strains for Exploring Actinobacteria Biosynthetic Diversity.</title>
        <authorList>
            <person name="Kalkreuter E."/>
            <person name="Kautsar S.A."/>
            <person name="Yang D."/>
            <person name="Bader C.D."/>
            <person name="Teijaro C.N."/>
            <person name="Fluegel L."/>
            <person name="Davis C.M."/>
            <person name="Simpson J.R."/>
            <person name="Lauterbach L."/>
            <person name="Steele A.D."/>
            <person name="Gui C."/>
            <person name="Meng S."/>
            <person name="Li G."/>
            <person name="Viehrig K."/>
            <person name="Ye F."/>
            <person name="Su P."/>
            <person name="Kiefer A.F."/>
            <person name="Nichols A."/>
            <person name="Cepeda A.J."/>
            <person name="Yan W."/>
            <person name="Fan B."/>
            <person name="Jiang Y."/>
            <person name="Adhikari A."/>
            <person name="Zheng C.-J."/>
            <person name="Schuster L."/>
            <person name="Cowan T.M."/>
            <person name="Smanski M.J."/>
            <person name="Chevrette M.G."/>
            <person name="De Carvalho L.P.S."/>
            <person name="Shen B."/>
        </authorList>
    </citation>
    <scope>NUCLEOTIDE SEQUENCE [LARGE SCALE GENOMIC DNA]</scope>
    <source>
        <strain evidence="2 3">NPDC048229</strain>
    </source>
</reference>
<dbReference type="Proteomes" id="UP001604282">
    <property type="component" value="Unassembled WGS sequence"/>
</dbReference>
<dbReference type="EMBL" id="JBICZW010000013">
    <property type="protein sequence ID" value="MFG3191510.1"/>
    <property type="molecule type" value="Genomic_DNA"/>
</dbReference>
<feature type="region of interest" description="Disordered" evidence="1">
    <location>
        <begin position="1"/>
        <end position="25"/>
    </location>
</feature>
<sequence>MTTTESGGPGASCAPEPAPRPPKATGGPYARCVLCLEPTEYAESAKGIVLCPVCEWQEAQRNACSG</sequence>